<comment type="caution">
    <text evidence="1">The sequence shown here is derived from an EMBL/GenBank/DDBJ whole genome shotgun (WGS) entry which is preliminary data.</text>
</comment>
<dbReference type="EMBL" id="BGZK01000488">
    <property type="protein sequence ID" value="GBP46695.1"/>
    <property type="molecule type" value="Genomic_DNA"/>
</dbReference>
<organism evidence="1 2">
    <name type="scientific">Eumeta variegata</name>
    <name type="common">Bagworm moth</name>
    <name type="synonym">Eumeta japonica</name>
    <dbReference type="NCBI Taxonomy" id="151549"/>
    <lineage>
        <taxon>Eukaryota</taxon>
        <taxon>Metazoa</taxon>
        <taxon>Ecdysozoa</taxon>
        <taxon>Arthropoda</taxon>
        <taxon>Hexapoda</taxon>
        <taxon>Insecta</taxon>
        <taxon>Pterygota</taxon>
        <taxon>Neoptera</taxon>
        <taxon>Endopterygota</taxon>
        <taxon>Lepidoptera</taxon>
        <taxon>Glossata</taxon>
        <taxon>Ditrysia</taxon>
        <taxon>Tineoidea</taxon>
        <taxon>Psychidae</taxon>
        <taxon>Oiketicinae</taxon>
        <taxon>Eumeta</taxon>
    </lineage>
</organism>
<dbReference type="Proteomes" id="UP000299102">
    <property type="component" value="Unassembled WGS sequence"/>
</dbReference>
<proteinExistence type="predicted"/>
<evidence type="ECO:0000313" key="2">
    <source>
        <dbReference type="Proteomes" id="UP000299102"/>
    </source>
</evidence>
<evidence type="ECO:0000313" key="1">
    <source>
        <dbReference type="EMBL" id="GBP46695.1"/>
    </source>
</evidence>
<protein>
    <submittedName>
        <fullName evidence="1">Uncharacterized protein</fullName>
    </submittedName>
</protein>
<gene>
    <name evidence="1" type="ORF">EVAR_86948_1</name>
</gene>
<accession>A0A4C1W986</accession>
<sequence length="258" mass="28108">MEKKYLLFCTLGNATWAKTCADGLVACATPTVREVVRSRRRFRQGQGGRRELEFIELAAHSSARVANLENYARVGNAHLLVGHHARLRLQRHLLTCASPGRGVADSLTDAHSHGRAAAELRARGVVADGQTGMRAVASGWSPPSMDTRNTRKFLVVSLLMELPPCEMLVRAEGAALSSAVIVSSTPQIVRRSLYDAGNVLRVYVNYDVTSAAAQAGLFVSLPPANNVGLSTRPRSSYFDFYNPLHQGWYFGVADKKIS</sequence>
<name>A0A4C1W986_EUMVA</name>
<keyword evidence="2" id="KW-1185">Reference proteome</keyword>
<dbReference type="AlphaFoldDB" id="A0A4C1W986"/>
<reference evidence="1 2" key="1">
    <citation type="journal article" date="2019" name="Commun. Biol.">
        <title>The bagworm genome reveals a unique fibroin gene that provides high tensile strength.</title>
        <authorList>
            <person name="Kono N."/>
            <person name="Nakamura H."/>
            <person name="Ohtoshi R."/>
            <person name="Tomita M."/>
            <person name="Numata K."/>
            <person name="Arakawa K."/>
        </authorList>
    </citation>
    <scope>NUCLEOTIDE SEQUENCE [LARGE SCALE GENOMIC DNA]</scope>
</reference>